<sequence>MKLQAILAHFDGVQPDGSAFLAICPSHGDHDPSLRIARGENNSLLLKCRSQACSAEEICKAAGIQMRSLFNVTGWQAAGIPEQAVPAADLPAESVTRLAVYVDETLQRLHDGSELAGSALEYLRRRFGITPELAADLRIGLDPGSDAIDFEYTKATFRQVPRITVPFIDFDGVARGLQGRALTSHRVRWSGLYAYSGKVPWHKHAYLHGGANTDVVIITEGPGDGLTAVGAGHDAIVVAGASNGNQSLAEMLAPHLQGRRVILAGDADNSGSAFSTRLGEALASHGIDTRRLALPGPGDDLSKWYERDGVKFAGLLYQAIRDAVPFAVRETVNNEEEDSAGGELDYVARHPHTDLGNTKRLYDRLNGLVRYTDAAGFFLWDGSYWAHDGRSQVRTEAQAVADDVYYYAQSLPADHPYKKAWLKFAHTTQSSASIAAMVRDLEAMSGVHCDINDFDASPDLLAVQNGVLDLRRGELVDPDPEMKLSRRLGVTYDPDAKAPRWERFLAEIFPNYPELVPYLQRLVGYGITGHTSEQMFAVLYGKGANGKSVLTETLTQVFRAITVTTAFSTFEAKPGGGIPNDVAALKGSRLVMASEGDQGRYIAEALIKRVTGSDLVQARFMRQEFFEFKPSFLIMLATNHKPLMKGQDEGLWRRVKLIPFERWFAPDERDQELSRTLQKESAGILAWAVRGAVEWYEDGLREPMVITASVDSYKESSDALSGFFPWAGGETEGLIKDPASVVLGNQAYLLYCNWADSEGLKGTDVWKRQTFYRAMEERGISRERREKGQTLVGVRKSTKRDTVADDRPVSVNAPSTDTETYDELFGEVANV</sequence>
<evidence type="ECO:0000256" key="4">
    <source>
        <dbReference type="SAM" id="MobiDB-lite"/>
    </source>
</evidence>
<feature type="compositionally biased region" description="Basic and acidic residues" evidence="4">
    <location>
        <begin position="799"/>
        <end position="808"/>
    </location>
</feature>
<keyword evidence="3" id="KW-0067">ATP-binding</keyword>
<dbReference type="Gene3D" id="3.40.1360.10">
    <property type="match status" value="1"/>
</dbReference>
<keyword evidence="1" id="KW-0547">Nucleotide-binding</keyword>
<dbReference type="InterPro" id="IPR014818">
    <property type="entry name" value="Phage/plasmid_primase_P4_C"/>
</dbReference>
<dbReference type="PANTHER" id="PTHR35372:SF2">
    <property type="entry name" value="SF3 HELICASE DOMAIN-CONTAINING PROTEIN"/>
    <property type="match status" value="1"/>
</dbReference>
<dbReference type="EMBL" id="BAAANY010000023">
    <property type="protein sequence ID" value="GAA1701361.1"/>
    <property type="molecule type" value="Genomic_DNA"/>
</dbReference>
<evidence type="ECO:0000256" key="3">
    <source>
        <dbReference type="ARBA" id="ARBA00022840"/>
    </source>
</evidence>
<dbReference type="Proteomes" id="UP001500618">
    <property type="component" value="Unassembled WGS sequence"/>
</dbReference>
<dbReference type="Pfam" id="PF08706">
    <property type="entry name" value="D5_N"/>
    <property type="match status" value="1"/>
</dbReference>
<dbReference type="PROSITE" id="PS51206">
    <property type="entry name" value="SF3_HELICASE_1"/>
    <property type="match status" value="1"/>
</dbReference>
<dbReference type="SUPFAM" id="SSF56731">
    <property type="entry name" value="DNA primase core"/>
    <property type="match status" value="1"/>
</dbReference>
<evidence type="ECO:0000313" key="8">
    <source>
        <dbReference type="Proteomes" id="UP001500618"/>
    </source>
</evidence>
<evidence type="ECO:0000313" key="7">
    <source>
        <dbReference type="EMBL" id="GAA1701361.1"/>
    </source>
</evidence>
<evidence type="ECO:0000256" key="2">
    <source>
        <dbReference type="ARBA" id="ARBA00022801"/>
    </source>
</evidence>
<dbReference type="InterPro" id="IPR014015">
    <property type="entry name" value="Helicase_SF3_DNA-vir"/>
</dbReference>
<keyword evidence="8" id="KW-1185">Reference proteome</keyword>
<dbReference type="PROSITE" id="PS50880">
    <property type="entry name" value="TOPRIM"/>
    <property type="match status" value="1"/>
</dbReference>
<dbReference type="SUPFAM" id="SSF52540">
    <property type="entry name" value="P-loop containing nucleoside triphosphate hydrolases"/>
    <property type="match status" value="1"/>
</dbReference>
<keyword evidence="2" id="KW-0378">Hydrolase</keyword>
<dbReference type="NCBIfam" id="TIGR01613">
    <property type="entry name" value="primase_Cterm"/>
    <property type="match status" value="1"/>
</dbReference>
<comment type="caution">
    <text evidence="7">The sequence shown here is derived from an EMBL/GenBank/DDBJ whole genome shotgun (WGS) entry which is preliminary data.</text>
</comment>
<evidence type="ECO:0000256" key="1">
    <source>
        <dbReference type="ARBA" id="ARBA00022741"/>
    </source>
</evidence>
<dbReference type="Gene3D" id="3.40.50.300">
    <property type="entry name" value="P-loop containing nucleotide triphosphate hydrolases"/>
    <property type="match status" value="1"/>
</dbReference>
<dbReference type="InterPro" id="IPR034154">
    <property type="entry name" value="TOPRIM_DnaG/twinkle"/>
</dbReference>
<reference evidence="7 8" key="1">
    <citation type="journal article" date="2019" name="Int. J. Syst. Evol. Microbiol.">
        <title>The Global Catalogue of Microorganisms (GCM) 10K type strain sequencing project: providing services to taxonomists for standard genome sequencing and annotation.</title>
        <authorList>
            <consortium name="The Broad Institute Genomics Platform"/>
            <consortium name="The Broad Institute Genome Sequencing Center for Infectious Disease"/>
            <person name="Wu L."/>
            <person name="Ma J."/>
        </authorList>
    </citation>
    <scope>NUCLEOTIDE SEQUENCE [LARGE SCALE GENOMIC DNA]</scope>
    <source>
        <strain evidence="7 8">JCM 14718</strain>
    </source>
</reference>
<name>A0ABN2IB02_9ACTN</name>
<protein>
    <recommendedName>
        <fullName evidence="9">Toprim domain-containing protein</fullName>
    </recommendedName>
</protein>
<dbReference type="RefSeq" id="WP_344313550.1">
    <property type="nucleotide sequence ID" value="NZ_BAAANY010000023.1"/>
</dbReference>
<dbReference type="Pfam" id="PF13155">
    <property type="entry name" value="Toprim_2"/>
    <property type="match status" value="1"/>
</dbReference>
<dbReference type="PANTHER" id="PTHR35372">
    <property type="entry name" value="ATP BINDING PROTEIN-RELATED"/>
    <property type="match status" value="1"/>
</dbReference>
<proteinExistence type="predicted"/>
<accession>A0ABN2IB02</accession>
<organism evidence="7 8">
    <name type="scientific">Fodinicola feengrottensis</name>
    <dbReference type="NCBI Taxonomy" id="435914"/>
    <lineage>
        <taxon>Bacteria</taxon>
        <taxon>Bacillati</taxon>
        <taxon>Actinomycetota</taxon>
        <taxon>Actinomycetes</taxon>
        <taxon>Mycobacteriales</taxon>
        <taxon>Fodinicola</taxon>
    </lineage>
</organism>
<evidence type="ECO:0000259" key="6">
    <source>
        <dbReference type="PROSITE" id="PS51206"/>
    </source>
</evidence>
<dbReference type="Pfam" id="PF19263">
    <property type="entry name" value="DUF5906"/>
    <property type="match status" value="1"/>
</dbReference>
<dbReference type="CDD" id="cd01029">
    <property type="entry name" value="TOPRIM_primases"/>
    <property type="match status" value="1"/>
</dbReference>
<feature type="domain" description="Toprim" evidence="5">
    <location>
        <begin position="214"/>
        <end position="297"/>
    </location>
</feature>
<feature type="domain" description="SF3 helicase" evidence="6">
    <location>
        <begin position="514"/>
        <end position="673"/>
    </location>
</feature>
<dbReference type="SMART" id="SM00493">
    <property type="entry name" value="TOPRIM"/>
    <property type="match status" value="1"/>
</dbReference>
<dbReference type="InterPro" id="IPR045455">
    <property type="entry name" value="NrS-1_pol-like_helicase"/>
</dbReference>
<feature type="region of interest" description="Disordered" evidence="4">
    <location>
        <begin position="785"/>
        <end position="817"/>
    </location>
</feature>
<dbReference type="SMART" id="SM00885">
    <property type="entry name" value="D5_N"/>
    <property type="match status" value="1"/>
</dbReference>
<dbReference type="InterPro" id="IPR027417">
    <property type="entry name" value="P-loop_NTPase"/>
</dbReference>
<dbReference type="InterPro" id="IPR006500">
    <property type="entry name" value="Helicase_put_C_phage/plasmid"/>
</dbReference>
<evidence type="ECO:0000259" key="5">
    <source>
        <dbReference type="PROSITE" id="PS50880"/>
    </source>
</evidence>
<evidence type="ECO:0008006" key="9">
    <source>
        <dbReference type="Google" id="ProtNLM"/>
    </source>
</evidence>
<dbReference type="InterPro" id="IPR051620">
    <property type="entry name" value="ORF904-like_C"/>
</dbReference>
<gene>
    <name evidence="7" type="ORF">GCM10009765_58670</name>
</gene>
<dbReference type="InterPro" id="IPR006171">
    <property type="entry name" value="TOPRIM_dom"/>
</dbReference>